<protein>
    <submittedName>
        <fullName evidence="6">M20/M25/M40 family metallo-hydrolase</fullName>
    </submittedName>
</protein>
<dbReference type="InterPro" id="IPR011650">
    <property type="entry name" value="Peptidase_M20_dimer"/>
</dbReference>
<evidence type="ECO:0000256" key="4">
    <source>
        <dbReference type="ARBA" id="ARBA00022833"/>
    </source>
</evidence>
<dbReference type="EMBL" id="SOHQ01000043">
    <property type="protein sequence ID" value="TFD75539.1"/>
    <property type="molecule type" value="Genomic_DNA"/>
</dbReference>
<dbReference type="GO" id="GO:0016787">
    <property type="term" value="F:hydrolase activity"/>
    <property type="evidence" value="ECO:0007669"/>
    <property type="project" value="UniProtKB-KW"/>
</dbReference>
<evidence type="ECO:0000256" key="2">
    <source>
        <dbReference type="ARBA" id="ARBA00022723"/>
    </source>
</evidence>
<dbReference type="InterPro" id="IPR036264">
    <property type="entry name" value="Bact_exopeptidase_dim_dom"/>
</dbReference>
<dbReference type="PROSITE" id="PS00758">
    <property type="entry name" value="ARGE_DAPE_CPG2_1"/>
    <property type="match status" value="1"/>
</dbReference>
<dbReference type="Pfam" id="PF07687">
    <property type="entry name" value="M20_dimer"/>
    <property type="match status" value="1"/>
</dbReference>
<dbReference type="Pfam" id="PF01546">
    <property type="entry name" value="Peptidase_M20"/>
    <property type="match status" value="1"/>
</dbReference>
<keyword evidence="3 6" id="KW-0378">Hydrolase</keyword>
<keyword evidence="2" id="KW-0479">Metal-binding</keyword>
<dbReference type="SUPFAM" id="SSF55031">
    <property type="entry name" value="Bacterial exopeptidase dimerisation domain"/>
    <property type="match status" value="1"/>
</dbReference>
<evidence type="ECO:0000259" key="5">
    <source>
        <dbReference type="Pfam" id="PF07687"/>
    </source>
</evidence>
<dbReference type="SUPFAM" id="SSF53187">
    <property type="entry name" value="Zn-dependent exopeptidases"/>
    <property type="match status" value="1"/>
</dbReference>
<dbReference type="InterPro" id="IPR002933">
    <property type="entry name" value="Peptidase_M20"/>
</dbReference>
<dbReference type="OrthoDB" id="7055905at2"/>
<dbReference type="PANTHER" id="PTHR43808">
    <property type="entry name" value="ACETYLORNITHINE DEACETYLASE"/>
    <property type="match status" value="1"/>
</dbReference>
<gene>
    <name evidence="6" type="ORF">E3T53_15730</name>
</gene>
<evidence type="ECO:0000256" key="3">
    <source>
        <dbReference type="ARBA" id="ARBA00022801"/>
    </source>
</evidence>
<evidence type="ECO:0000313" key="7">
    <source>
        <dbReference type="Proteomes" id="UP000298218"/>
    </source>
</evidence>
<dbReference type="AlphaFoldDB" id="A0A4Y8KK02"/>
<dbReference type="PROSITE" id="PS00759">
    <property type="entry name" value="ARGE_DAPE_CPG2_2"/>
    <property type="match status" value="1"/>
</dbReference>
<dbReference type="Proteomes" id="UP000298218">
    <property type="component" value="Unassembled WGS sequence"/>
</dbReference>
<dbReference type="PANTHER" id="PTHR43808:SF25">
    <property type="entry name" value="PEPTIDASE M20 DIMERISATION DOMAIN-CONTAINING PROTEIN"/>
    <property type="match status" value="1"/>
</dbReference>
<dbReference type="GO" id="GO:0046872">
    <property type="term" value="F:metal ion binding"/>
    <property type="evidence" value="ECO:0007669"/>
    <property type="project" value="UniProtKB-KW"/>
</dbReference>
<keyword evidence="4" id="KW-0862">Zinc</keyword>
<accession>A0A4Y8KK02</accession>
<name>A0A4Y8KK02_9MICO</name>
<comment type="cofactor">
    <cofactor evidence="1">
        <name>Zn(2+)</name>
        <dbReference type="ChEBI" id="CHEBI:29105"/>
    </cofactor>
</comment>
<comment type="caution">
    <text evidence="6">The sequence shown here is derived from an EMBL/GenBank/DDBJ whole genome shotgun (WGS) entry which is preliminary data.</text>
</comment>
<dbReference type="Gene3D" id="3.40.630.10">
    <property type="entry name" value="Zn peptidases"/>
    <property type="match status" value="2"/>
</dbReference>
<organism evidence="6 7">
    <name type="scientific">Cryobacterium psychrophilum</name>
    <dbReference type="NCBI Taxonomy" id="41988"/>
    <lineage>
        <taxon>Bacteria</taxon>
        <taxon>Bacillati</taxon>
        <taxon>Actinomycetota</taxon>
        <taxon>Actinomycetes</taxon>
        <taxon>Micrococcales</taxon>
        <taxon>Microbacteriaceae</taxon>
        <taxon>Cryobacterium</taxon>
    </lineage>
</organism>
<evidence type="ECO:0000256" key="1">
    <source>
        <dbReference type="ARBA" id="ARBA00001947"/>
    </source>
</evidence>
<proteinExistence type="predicted"/>
<dbReference type="InterPro" id="IPR050072">
    <property type="entry name" value="Peptidase_M20A"/>
</dbReference>
<dbReference type="Gene3D" id="3.30.70.360">
    <property type="match status" value="1"/>
</dbReference>
<dbReference type="InterPro" id="IPR001261">
    <property type="entry name" value="ArgE/DapE_CS"/>
</dbReference>
<keyword evidence="7" id="KW-1185">Reference proteome</keyword>
<sequence>MRSPGSPESAPRPREAAFVHPSWCWSRSSLYPCLSLSSVWRPRNKCRVSRASRAIGWSVPTSPSDLDPIALLQQLVRIDSVNPDLVPGAAGEGELALWCADWLLSRGFAVSVLEHTLGRPSVVGVKRGTGGGRSIMLNAHLDTVGVATYDGDPFGGELVDGRVFGRGAIDTKSGLAGILVAAARASVLPLAGDIVVTLVADEEFGSLGTEEVLRTYRADAAIIVEPSGLELTTAHRGFAWFELTLTGLAAHGSQPGLGVDAIAHAGLALQALDALRERLESGPAHPTLGYGAVRVSMISGGDDAATVAASCVLTLERRMLPGESPNDVEAELRELFTDLAGRVSGFRFDLTRLVARGAFEAEVECPILRALTQNATRTLGREPATRGEPFWTDAGLVLEAGIPCVVFGATGDGLHADTEWVDAASVVDLADILEGTIADFCR</sequence>
<evidence type="ECO:0000313" key="6">
    <source>
        <dbReference type="EMBL" id="TFD75539.1"/>
    </source>
</evidence>
<feature type="domain" description="Peptidase M20 dimerisation" evidence="5">
    <location>
        <begin position="233"/>
        <end position="340"/>
    </location>
</feature>
<reference evidence="6 7" key="1">
    <citation type="submission" date="2019-03" db="EMBL/GenBank/DDBJ databases">
        <title>Genomics of glacier-inhabiting Cryobacterium strains.</title>
        <authorList>
            <person name="Liu Q."/>
            <person name="Xin Y.-H."/>
        </authorList>
    </citation>
    <scope>NUCLEOTIDE SEQUENCE [LARGE SCALE GENOMIC DNA]</scope>
    <source>
        <strain evidence="6 7">CGMCC 1.4292</strain>
    </source>
</reference>